<dbReference type="STRING" id="140314.SAMN04488076_103183"/>
<accession>A0A143Y7D2</accession>
<keyword evidence="1" id="KW-0812">Transmembrane</keyword>
<name>A0A143Y7D2_9LACT</name>
<reference evidence="2 3" key="1">
    <citation type="submission" date="2016-02" db="EMBL/GenBank/DDBJ databases">
        <authorList>
            <person name="Wen L."/>
            <person name="He K."/>
            <person name="Yang H."/>
        </authorList>
    </citation>
    <scope>NUCLEOTIDE SEQUENCE [LARGE SCALE GENOMIC DNA]</scope>
    <source>
        <strain evidence="2">Trichococcus palustris</strain>
    </source>
</reference>
<gene>
    <name evidence="2" type="ORF">Tpal_473</name>
</gene>
<evidence type="ECO:0000256" key="1">
    <source>
        <dbReference type="SAM" id="Phobius"/>
    </source>
</evidence>
<dbReference type="EMBL" id="FJNE01000001">
    <property type="protein sequence ID" value="CZQ83667.1"/>
    <property type="molecule type" value="Genomic_DNA"/>
</dbReference>
<evidence type="ECO:0000313" key="3">
    <source>
        <dbReference type="Proteomes" id="UP000242754"/>
    </source>
</evidence>
<keyword evidence="1" id="KW-1133">Transmembrane helix</keyword>
<dbReference type="Proteomes" id="UP000242754">
    <property type="component" value="Unassembled WGS sequence"/>
</dbReference>
<dbReference type="RefSeq" id="WP_256212114.1">
    <property type="nucleotide sequence ID" value="NZ_FJNE01000001.1"/>
</dbReference>
<sequence length="42" mass="4451">MKIFSNEFEEILVKTIVYGLLIGLALILFGIAGGIEQGLIGG</sequence>
<protein>
    <submittedName>
        <fullName evidence="2">Uncharacterized protein</fullName>
    </submittedName>
</protein>
<feature type="transmembrane region" description="Helical" evidence="1">
    <location>
        <begin position="12"/>
        <end position="35"/>
    </location>
</feature>
<dbReference type="AlphaFoldDB" id="A0A143Y7D2"/>
<proteinExistence type="predicted"/>
<keyword evidence="1" id="KW-0472">Membrane</keyword>
<organism evidence="2 3">
    <name type="scientific">Trichococcus palustris</name>
    <dbReference type="NCBI Taxonomy" id="140314"/>
    <lineage>
        <taxon>Bacteria</taxon>
        <taxon>Bacillati</taxon>
        <taxon>Bacillota</taxon>
        <taxon>Bacilli</taxon>
        <taxon>Lactobacillales</taxon>
        <taxon>Carnobacteriaceae</taxon>
        <taxon>Trichococcus</taxon>
    </lineage>
</organism>
<keyword evidence="3" id="KW-1185">Reference proteome</keyword>
<evidence type="ECO:0000313" key="2">
    <source>
        <dbReference type="EMBL" id="CZQ83667.1"/>
    </source>
</evidence>